<organism evidence="1 2">
    <name type="scientific">Accumulibacter regalis</name>
    <dbReference type="NCBI Taxonomy" id="522306"/>
    <lineage>
        <taxon>Bacteria</taxon>
        <taxon>Pseudomonadati</taxon>
        <taxon>Pseudomonadota</taxon>
        <taxon>Betaproteobacteria</taxon>
        <taxon>Candidatus Accumulibacter</taxon>
    </lineage>
</organism>
<dbReference type="AlphaFoldDB" id="A0A011P872"/>
<accession>A0A011P872</accession>
<evidence type="ECO:0000313" key="2">
    <source>
        <dbReference type="Proteomes" id="UP000022141"/>
    </source>
</evidence>
<evidence type="ECO:0000313" key="1">
    <source>
        <dbReference type="EMBL" id="EXI91163.1"/>
    </source>
</evidence>
<dbReference type="PANTHER" id="PTHR38598:SF1">
    <property type="entry name" value="INNER MEMBRANE PROTEIN YJCH"/>
    <property type="match status" value="1"/>
</dbReference>
<gene>
    <name evidence="1" type="primary">yjcH_1</name>
    <name evidence="1" type="ORF">AW11_00207</name>
</gene>
<dbReference type="Proteomes" id="UP000022141">
    <property type="component" value="Unassembled WGS sequence"/>
</dbReference>
<dbReference type="InterPro" id="IPR052959">
    <property type="entry name" value="Inner_membrane_assoc"/>
</dbReference>
<sequence length="106" mass="12392">MSSVIYERLRRNPKFDELVQKRGRFAWTLAAIVLIIFYGFFMLIAFNPKMLGQPIAEGSMWAIGYTAELVMFVFFWLLTLLYVRRANGEFDDLTAQIIKEAQKETN</sequence>
<name>A0A011P872_ACCRE</name>
<dbReference type="eggNOG" id="COG3162">
    <property type="taxonomic scope" value="Bacteria"/>
</dbReference>
<dbReference type="PATRIC" id="fig|1454004.3.peg.215"/>
<dbReference type="STRING" id="1454004.AW11_00207"/>
<reference evidence="1" key="1">
    <citation type="submission" date="2014-02" db="EMBL/GenBank/DDBJ databases">
        <title>Expanding our view of genomic diversity in Candidatus Accumulibacter clades.</title>
        <authorList>
            <person name="Skennerton C.T."/>
            <person name="Barr J.J."/>
            <person name="Slater F.R."/>
            <person name="Bond P.L."/>
            <person name="Tyson G.W."/>
        </authorList>
    </citation>
    <scope>NUCLEOTIDE SEQUENCE [LARGE SCALE GENOMIC DNA]</scope>
</reference>
<dbReference type="InterPro" id="IPR007436">
    <property type="entry name" value="DUF485"/>
</dbReference>
<dbReference type="PANTHER" id="PTHR38598">
    <property type="entry name" value="INNER MEMBRANE PROTEIN YJCH"/>
    <property type="match status" value="1"/>
</dbReference>
<keyword evidence="2" id="KW-1185">Reference proteome</keyword>
<comment type="caution">
    <text evidence="1">The sequence shown here is derived from an EMBL/GenBank/DDBJ whole genome shotgun (WGS) entry which is preliminary data.</text>
</comment>
<protein>
    <submittedName>
        <fullName evidence="1">Inner membrane protein YjcH</fullName>
    </submittedName>
</protein>
<dbReference type="GO" id="GO:0005886">
    <property type="term" value="C:plasma membrane"/>
    <property type="evidence" value="ECO:0007669"/>
    <property type="project" value="TreeGrafter"/>
</dbReference>
<proteinExistence type="predicted"/>
<dbReference type="EMBL" id="JEMY01000002">
    <property type="protein sequence ID" value="EXI91163.1"/>
    <property type="molecule type" value="Genomic_DNA"/>
</dbReference>
<dbReference type="Pfam" id="PF04341">
    <property type="entry name" value="DUF485"/>
    <property type="match status" value="1"/>
</dbReference>